<dbReference type="Gene3D" id="3.90.740.10">
    <property type="entry name" value="Valyl/Leucyl/Isoleucyl-tRNA synthetase, editing domain"/>
    <property type="match status" value="1"/>
</dbReference>
<accession>A0A0G1MAI0</accession>
<gene>
    <name evidence="11" type="ORF">UW74_C0030G0001</name>
</gene>
<sequence>MKRYNPKVIEPKWQAVWEKSKIYQATEDKTKPKRYVLEYFPYPSGAAMHVGHVRNYTIGDAIARYNRMQGNNVLYPMGWDAFGLPAENYAIKTGISPQEAVARNVENFKQQLMQMGFSYDWSREINSTDPSYYKWTQWFFLLLYKKGLAYQEESLQWWCPFDKTVLANEQVEDGRCWRCGNLVEKKALKQWFFRIIDYADRLADDLDNVNWSEAIKAMQRNWIGRSQGAEINFAVESDLKDLDFVFLHGFKGTNSNDFWPWLKKSLQEKGAKVYAPNLPHTTEPIIEDQVNFLLKNHKFSEKTVLVTHSLGGVGAMKLLPKLKRPINSLIMIAPPLRTEFLDGKKREPLIKACDWEFDFEAIKKHAKNITVLADIEDDVVPISQPQEIAENLSADFVSLIAQKPHFNSDIEPTVLGQIIPKIKVFTTRPDTIYGATFLVLAPEHKILNKLSISKDVKDYIEQAERKSEIDRMETEREKTGVFTGAHAINPANNEKVPIWVADYVLPGYGTGAIMAVPAHDERDWQFAKKFKLPIIPVIMPQLDFCISYIMGQKNISESDIKKFDGEVVGKTDAGYLKVKFPKIAQESYEKLIEEKIEAGFWNEYIGDEVVFIFKHKNGKLERLVLNSKNESHIRKLGHAFNDQEDSEESVWGWLGANSFYGEFFLNNDEGKMINSGPYNNSPTAEAREKMTKDFGRERVNYKIRDWLISRQRYWGAPIPIIHCQKCGVVPVPEDQLPVQLPELKKFEPAGDGRGPLANVPEFVNVKCPKCG</sequence>
<protein>
    <recommendedName>
        <fullName evidence="2">leucine--tRNA ligase</fullName>
        <ecNumber evidence="2">6.1.1.4</ecNumber>
    </recommendedName>
</protein>
<dbReference type="FunFam" id="3.40.50.620:FF:000003">
    <property type="entry name" value="Leucine--tRNA ligase"/>
    <property type="match status" value="1"/>
</dbReference>
<dbReference type="Pfam" id="PF06821">
    <property type="entry name" value="Ser_hydrolase"/>
    <property type="match status" value="1"/>
</dbReference>
<evidence type="ECO:0000259" key="10">
    <source>
        <dbReference type="Pfam" id="PF13603"/>
    </source>
</evidence>
<dbReference type="SUPFAM" id="SSF52374">
    <property type="entry name" value="Nucleotidylyl transferase"/>
    <property type="match status" value="1"/>
</dbReference>
<feature type="domain" description="Leucyl-tRNA synthetase editing" evidence="10">
    <location>
        <begin position="421"/>
        <end position="542"/>
    </location>
</feature>
<evidence type="ECO:0000256" key="2">
    <source>
        <dbReference type="ARBA" id="ARBA00013164"/>
    </source>
</evidence>
<dbReference type="InterPro" id="IPR025709">
    <property type="entry name" value="Leu_tRNA-synth_edit"/>
</dbReference>
<dbReference type="InterPro" id="IPR014729">
    <property type="entry name" value="Rossmann-like_a/b/a_fold"/>
</dbReference>
<dbReference type="EC" id="6.1.1.4" evidence="2"/>
<dbReference type="InterPro" id="IPR029058">
    <property type="entry name" value="AB_hydrolase_fold"/>
</dbReference>
<dbReference type="InterPro" id="IPR009008">
    <property type="entry name" value="Val/Leu/Ile-tRNA-synth_edit"/>
</dbReference>
<evidence type="ECO:0000256" key="7">
    <source>
        <dbReference type="ARBA" id="ARBA00023146"/>
    </source>
</evidence>
<dbReference type="GO" id="GO:0002161">
    <property type="term" value="F:aminoacyl-tRNA deacylase activity"/>
    <property type="evidence" value="ECO:0007669"/>
    <property type="project" value="InterPro"/>
</dbReference>
<dbReference type="PRINTS" id="PR00985">
    <property type="entry name" value="TRNASYNTHLEU"/>
</dbReference>
<organism evidence="11 12">
    <name type="scientific">Candidatus Giovannonibacteria bacterium GW2011_GWC2_44_8</name>
    <dbReference type="NCBI Taxonomy" id="1618657"/>
    <lineage>
        <taxon>Bacteria</taxon>
        <taxon>Candidatus Giovannoniibacteriota</taxon>
    </lineage>
</organism>
<dbReference type="Gene3D" id="3.40.50.1820">
    <property type="entry name" value="alpha/beta hydrolase"/>
    <property type="match status" value="1"/>
</dbReference>
<keyword evidence="5 8" id="KW-0067">ATP-binding</keyword>
<keyword evidence="4 8" id="KW-0547">Nucleotide-binding</keyword>
<evidence type="ECO:0000256" key="3">
    <source>
        <dbReference type="ARBA" id="ARBA00022598"/>
    </source>
</evidence>
<dbReference type="SUPFAM" id="SSF53474">
    <property type="entry name" value="alpha/beta-Hydrolases"/>
    <property type="match status" value="1"/>
</dbReference>
<proteinExistence type="inferred from homology"/>
<evidence type="ECO:0000256" key="6">
    <source>
        <dbReference type="ARBA" id="ARBA00022917"/>
    </source>
</evidence>
<evidence type="ECO:0000256" key="1">
    <source>
        <dbReference type="ARBA" id="ARBA00005594"/>
    </source>
</evidence>
<evidence type="ECO:0000313" key="11">
    <source>
        <dbReference type="EMBL" id="KKT77897.1"/>
    </source>
</evidence>
<keyword evidence="3 8" id="KW-0436">Ligase</keyword>
<dbReference type="EMBL" id="LCJM01000030">
    <property type="protein sequence ID" value="KKT77897.1"/>
    <property type="molecule type" value="Genomic_DNA"/>
</dbReference>
<feature type="domain" description="Methionyl/Leucyl tRNA synthetase" evidence="9">
    <location>
        <begin position="40"/>
        <end position="181"/>
    </location>
</feature>
<evidence type="ECO:0000256" key="5">
    <source>
        <dbReference type="ARBA" id="ARBA00022840"/>
    </source>
</evidence>
<dbReference type="PANTHER" id="PTHR43740">
    <property type="entry name" value="LEUCYL-TRNA SYNTHETASE"/>
    <property type="match status" value="1"/>
</dbReference>
<keyword evidence="6 8" id="KW-0648">Protein biosynthesis</keyword>
<dbReference type="AlphaFoldDB" id="A0A0G1MAI0"/>
<evidence type="ECO:0000256" key="4">
    <source>
        <dbReference type="ARBA" id="ARBA00022741"/>
    </source>
</evidence>
<dbReference type="PROSITE" id="PS00178">
    <property type="entry name" value="AA_TRNA_LIGASE_I"/>
    <property type="match status" value="1"/>
</dbReference>
<dbReference type="Pfam" id="PF09334">
    <property type="entry name" value="tRNA-synt_1g"/>
    <property type="match status" value="1"/>
</dbReference>
<reference evidence="11 12" key="1">
    <citation type="journal article" date="2015" name="Nature">
        <title>rRNA introns, odd ribosomes, and small enigmatic genomes across a large radiation of phyla.</title>
        <authorList>
            <person name="Brown C.T."/>
            <person name="Hug L.A."/>
            <person name="Thomas B.C."/>
            <person name="Sharon I."/>
            <person name="Castelle C.J."/>
            <person name="Singh A."/>
            <person name="Wilkins M.J."/>
            <person name="Williams K.H."/>
            <person name="Banfield J.F."/>
        </authorList>
    </citation>
    <scope>NUCLEOTIDE SEQUENCE [LARGE SCALE GENOMIC DNA]</scope>
</reference>
<dbReference type="GO" id="GO:0004823">
    <property type="term" value="F:leucine-tRNA ligase activity"/>
    <property type="evidence" value="ECO:0007669"/>
    <property type="project" value="UniProtKB-EC"/>
</dbReference>
<comment type="similarity">
    <text evidence="1 8">Belongs to the class-I aminoacyl-tRNA synthetase family.</text>
</comment>
<dbReference type="Proteomes" id="UP000034889">
    <property type="component" value="Unassembled WGS sequence"/>
</dbReference>
<dbReference type="InterPro" id="IPR001412">
    <property type="entry name" value="aa-tRNA-synth_I_CS"/>
</dbReference>
<dbReference type="InterPro" id="IPR010662">
    <property type="entry name" value="RBBP9/YdeN"/>
</dbReference>
<feature type="non-terminal residue" evidence="11">
    <location>
        <position position="771"/>
    </location>
</feature>
<evidence type="ECO:0000313" key="12">
    <source>
        <dbReference type="Proteomes" id="UP000034889"/>
    </source>
</evidence>
<dbReference type="Pfam" id="PF13603">
    <property type="entry name" value="tRNA-synt_1_2"/>
    <property type="match status" value="1"/>
</dbReference>
<keyword evidence="7 8" id="KW-0030">Aminoacyl-tRNA synthetase</keyword>
<dbReference type="GO" id="GO:0005524">
    <property type="term" value="F:ATP binding"/>
    <property type="evidence" value="ECO:0007669"/>
    <property type="project" value="UniProtKB-KW"/>
</dbReference>
<evidence type="ECO:0000256" key="8">
    <source>
        <dbReference type="RuleBase" id="RU363039"/>
    </source>
</evidence>
<comment type="caution">
    <text evidence="11">The sequence shown here is derived from an EMBL/GenBank/DDBJ whole genome shotgun (WGS) entry which is preliminary data.</text>
</comment>
<dbReference type="PANTHER" id="PTHR43740:SF2">
    <property type="entry name" value="LEUCINE--TRNA LIGASE, MITOCHONDRIAL"/>
    <property type="match status" value="1"/>
</dbReference>
<evidence type="ECO:0000259" key="9">
    <source>
        <dbReference type="Pfam" id="PF09334"/>
    </source>
</evidence>
<dbReference type="Gene3D" id="3.40.50.620">
    <property type="entry name" value="HUPs"/>
    <property type="match status" value="2"/>
</dbReference>
<dbReference type="InterPro" id="IPR002302">
    <property type="entry name" value="Leu-tRNA-ligase"/>
</dbReference>
<dbReference type="GO" id="GO:0005829">
    <property type="term" value="C:cytosol"/>
    <property type="evidence" value="ECO:0007669"/>
    <property type="project" value="TreeGrafter"/>
</dbReference>
<dbReference type="GO" id="GO:0006429">
    <property type="term" value="P:leucyl-tRNA aminoacylation"/>
    <property type="evidence" value="ECO:0007669"/>
    <property type="project" value="InterPro"/>
</dbReference>
<name>A0A0G1MAI0_9BACT</name>
<dbReference type="SUPFAM" id="SSF50677">
    <property type="entry name" value="ValRS/IleRS/LeuRS editing domain"/>
    <property type="match status" value="1"/>
</dbReference>
<dbReference type="InterPro" id="IPR015413">
    <property type="entry name" value="Methionyl/Leucyl_tRNA_Synth"/>
</dbReference>